<protein>
    <submittedName>
        <fullName evidence="2">Uncharacterized protein</fullName>
    </submittedName>
</protein>
<dbReference type="HOGENOM" id="CLU_1164420_0_0_10"/>
<name>C6VVG0_DYAFD</name>
<evidence type="ECO:0000256" key="1">
    <source>
        <dbReference type="SAM" id="Phobius"/>
    </source>
</evidence>
<dbReference type="STRING" id="471854.Dfer_5499"/>
<keyword evidence="1" id="KW-0472">Membrane</keyword>
<reference evidence="2 3" key="1">
    <citation type="journal article" date="2009" name="Stand. Genomic Sci.">
        <title>Complete genome sequence of Dyadobacter fermentans type strain (NS114).</title>
        <authorList>
            <person name="Lang E."/>
            <person name="Lapidus A."/>
            <person name="Chertkov O."/>
            <person name="Brettin T."/>
            <person name="Detter J.C."/>
            <person name="Han C."/>
            <person name="Copeland A."/>
            <person name="Glavina Del Rio T."/>
            <person name="Nolan M."/>
            <person name="Chen F."/>
            <person name="Lucas S."/>
            <person name="Tice H."/>
            <person name="Cheng J.F."/>
            <person name="Land M."/>
            <person name="Hauser L."/>
            <person name="Chang Y.J."/>
            <person name="Jeffries C.D."/>
            <person name="Kopitz M."/>
            <person name="Bruce D."/>
            <person name="Goodwin L."/>
            <person name="Pitluck S."/>
            <person name="Ovchinnikova G."/>
            <person name="Pati A."/>
            <person name="Ivanova N."/>
            <person name="Mavrommatis K."/>
            <person name="Chen A."/>
            <person name="Palaniappan K."/>
            <person name="Chain P."/>
            <person name="Bristow J."/>
            <person name="Eisen J.A."/>
            <person name="Markowitz V."/>
            <person name="Hugenholtz P."/>
            <person name="Goker M."/>
            <person name="Rohde M."/>
            <person name="Kyrpides N.C."/>
            <person name="Klenk H.P."/>
        </authorList>
    </citation>
    <scope>NUCLEOTIDE SEQUENCE [LARGE SCALE GENOMIC DNA]</scope>
    <source>
        <strain evidence="3">ATCC 700827 / DSM 18053 / CIP 107007 / KCTC 52180 / NS114</strain>
    </source>
</reference>
<evidence type="ECO:0000313" key="3">
    <source>
        <dbReference type="Proteomes" id="UP000002011"/>
    </source>
</evidence>
<dbReference type="RefSeq" id="WP_015814930.1">
    <property type="nucleotide sequence ID" value="NC_013037.1"/>
</dbReference>
<gene>
    <name evidence="2" type="ordered locus">Dfer_5499</name>
</gene>
<dbReference type="EMBL" id="CP001619">
    <property type="protein sequence ID" value="ACT96690.1"/>
    <property type="molecule type" value="Genomic_DNA"/>
</dbReference>
<dbReference type="AlphaFoldDB" id="C6VVG0"/>
<keyword evidence="1" id="KW-1133">Transmembrane helix</keyword>
<dbReference type="OrthoDB" id="9182830at2"/>
<keyword evidence="3" id="KW-1185">Reference proteome</keyword>
<dbReference type="KEGG" id="dfe:Dfer_5499"/>
<keyword evidence="1" id="KW-0812">Transmembrane</keyword>
<feature type="transmembrane region" description="Helical" evidence="1">
    <location>
        <begin position="12"/>
        <end position="34"/>
    </location>
</feature>
<feature type="transmembrane region" description="Helical" evidence="1">
    <location>
        <begin position="40"/>
        <end position="60"/>
    </location>
</feature>
<dbReference type="eggNOG" id="COG0457">
    <property type="taxonomic scope" value="Bacteria"/>
</dbReference>
<evidence type="ECO:0000313" key="2">
    <source>
        <dbReference type="EMBL" id="ACT96690.1"/>
    </source>
</evidence>
<proteinExistence type="predicted"/>
<sequence>MTENIKRVTNPLTIIAIFAALAEVNSTVAIGLVGKEHQGLFLWFVILFPTLLIVLFFATLNANPKVIYAPSDFKNEEHFLKTVSGEIYSFGKKAQVSFNKETIKSIDTDTKEIQTYPLSNDKVSGFRQQEIFKKIAKKLEVLFEANLISGVGVSVKNVNYYLLTIKFSQKRFTTLTEPQLNFSFIIRFPPPGDVDKLVTLFDFDIELSSKDIDTIGDAFVRHLNKIGEKLAKDDAAEI</sequence>
<accession>C6VVG0</accession>
<organism evidence="2 3">
    <name type="scientific">Dyadobacter fermentans (strain ATCC 700827 / DSM 18053 / CIP 107007 / KCTC 52180 / NS114)</name>
    <dbReference type="NCBI Taxonomy" id="471854"/>
    <lineage>
        <taxon>Bacteria</taxon>
        <taxon>Pseudomonadati</taxon>
        <taxon>Bacteroidota</taxon>
        <taxon>Cytophagia</taxon>
        <taxon>Cytophagales</taxon>
        <taxon>Spirosomataceae</taxon>
        <taxon>Dyadobacter</taxon>
    </lineage>
</organism>
<dbReference type="Proteomes" id="UP000002011">
    <property type="component" value="Chromosome"/>
</dbReference>